<keyword evidence="3 5" id="KW-1133">Transmembrane helix</keyword>
<dbReference type="GO" id="GO:0046943">
    <property type="term" value="F:carboxylic acid transmembrane transporter activity"/>
    <property type="evidence" value="ECO:0007669"/>
    <property type="project" value="TreeGrafter"/>
</dbReference>
<feature type="transmembrane region" description="Helical" evidence="5">
    <location>
        <begin position="12"/>
        <end position="36"/>
    </location>
</feature>
<dbReference type="AlphaFoldDB" id="A3MT16"/>
<dbReference type="KEGG" id="pcl:Pcal_0348"/>
<dbReference type="STRING" id="410359.Pcal_0348"/>
<dbReference type="Pfam" id="PF00083">
    <property type="entry name" value="Sugar_tr"/>
    <property type="match status" value="1"/>
</dbReference>
<organism evidence="7 8">
    <name type="scientific">Pyrobaculum calidifontis (strain DSM 21063 / JCM 11548 / VA1)</name>
    <dbReference type="NCBI Taxonomy" id="410359"/>
    <lineage>
        <taxon>Archaea</taxon>
        <taxon>Thermoproteota</taxon>
        <taxon>Thermoprotei</taxon>
        <taxon>Thermoproteales</taxon>
        <taxon>Thermoproteaceae</taxon>
        <taxon>Pyrobaculum</taxon>
    </lineage>
</organism>
<dbReference type="OrthoDB" id="117970at2157"/>
<reference evidence="7" key="1">
    <citation type="submission" date="2007-02" db="EMBL/GenBank/DDBJ databases">
        <title>Complete sequence of Pyrobaculum calidifontis JCM 11548.</title>
        <authorList>
            <consortium name="US DOE Joint Genome Institute"/>
            <person name="Copeland A."/>
            <person name="Lucas S."/>
            <person name="Lapidus A."/>
            <person name="Barry K."/>
            <person name="Glavina del Rio T."/>
            <person name="Dalin E."/>
            <person name="Tice H."/>
            <person name="Pitluck S."/>
            <person name="Chain P."/>
            <person name="Malfatti S."/>
            <person name="Shin M."/>
            <person name="Vergez L."/>
            <person name="Schmutz J."/>
            <person name="Larimer F."/>
            <person name="Land M."/>
            <person name="Hauser L."/>
            <person name="Kyrpides N."/>
            <person name="Mikhailova N."/>
            <person name="Cozen A.E."/>
            <person name="Fitz-Gibbon S.T."/>
            <person name="House C.H."/>
            <person name="Saltikov C."/>
            <person name="Lowe T.M."/>
            <person name="Richardson P."/>
        </authorList>
    </citation>
    <scope>NUCLEOTIDE SEQUENCE [LARGE SCALE GENOMIC DNA]</scope>
    <source>
        <strain evidence="7">JCM 11548</strain>
    </source>
</reference>
<feature type="transmembrane region" description="Helical" evidence="5">
    <location>
        <begin position="170"/>
        <end position="190"/>
    </location>
</feature>
<dbReference type="HOGENOM" id="CLU_055959_0_0_2"/>
<evidence type="ECO:0000256" key="3">
    <source>
        <dbReference type="ARBA" id="ARBA00022989"/>
    </source>
</evidence>
<keyword evidence="8" id="KW-1185">Reference proteome</keyword>
<evidence type="ECO:0000256" key="2">
    <source>
        <dbReference type="ARBA" id="ARBA00022692"/>
    </source>
</evidence>
<keyword evidence="2 5" id="KW-0812">Transmembrane</keyword>
<proteinExistence type="predicted"/>
<dbReference type="InterPro" id="IPR005828">
    <property type="entry name" value="MFS_sugar_transport-like"/>
</dbReference>
<protein>
    <submittedName>
        <fullName evidence="7">Major facilitator superfamily MFS_1</fullName>
    </submittedName>
</protein>
<feature type="transmembrane region" description="Helical" evidence="5">
    <location>
        <begin position="361"/>
        <end position="380"/>
    </location>
</feature>
<keyword evidence="4 5" id="KW-0472">Membrane</keyword>
<dbReference type="RefSeq" id="WP_011849040.1">
    <property type="nucleotide sequence ID" value="NC_009073.1"/>
</dbReference>
<dbReference type="Proteomes" id="UP000001431">
    <property type="component" value="Chromosome"/>
</dbReference>
<dbReference type="SUPFAM" id="SSF103473">
    <property type="entry name" value="MFS general substrate transporter"/>
    <property type="match status" value="1"/>
</dbReference>
<evidence type="ECO:0000256" key="4">
    <source>
        <dbReference type="ARBA" id="ARBA00023136"/>
    </source>
</evidence>
<dbReference type="EMBL" id="CP000561">
    <property type="protein sequence ID" value="ABO07783.1"/>
    <property type="molecule type" value="Genomic_DNA"/>
</dbReference>
<dbReference type="PANTHER" id="PTHR23508">
    <property type="entry name" value="CARBOXYLIC ACID TRANSPORTER PROTEIN HOMOLOG"/>
    <property type="match status" value="1"/>
</dbReference>
<sequence>MDKWTRAHWELFAVVSASFFLDGVLFSLVPATVYLLPGLADYAVYIFAANSLAFMAGALALGALTDRVGRRLGLIVSLSIYTAVAFAFVALYWAGWINLATALLVTSLINFGVGGEVGPAYAAIAELSPPYLRGRAIMLATNFWNIGAAVIAGLSLWYKELAEDPGTVVLNTFYSALALAVVVFFARLHLPESPRWLAAAGRVAEAKALAKRLLGTEEVNPATLEIGLGEAVRRYLFRLSVLITVTATQLVTYNIAAYYSPYAEGFAYGPESAPVVIAVANLGASLGAFLFIPLIDASRRAALLSAFLGGFATAVGLAVVHGAPQWAYLAVLFFNLVFSEWAWASLSALESELFPTGVRSSVVGLVTASAWLINTAAVFTEGVLTAGQFLALNAAIWLIGAMAATTWALRGVESAKRRLEELI</sequence>
<feature type="transmembrane region" description="Helical" evidence="5">
    <location>
        <begin position="42"/>
        <end position="65"/>
    </location>
</feature>
<dbReference type="Gene3D" id="1.20.1250.20">
    <property type="entry name" value="MFS general substrate transporter like domains"/>
    <property type="match status" value="1"/>
</dbReference>
<comment type="subcellular location">
    <subcellularLocation>
        <location evidence="1">Membrane</location>
        <topology evidence="1">Multi-pass membrane protein</topology>
    </subcellularLocation>
</comment>
<dbReference type="TCDB" id="2.A.1.1.156">
    <property type="family name" value="the major facilitator superfamily (mfs)"/>
</dbReference>
<feature type="transmembrane region" description="Helical" evidence="5">
    <location>
        <begin position="235"/>
        <end position="255"/>
    </location>
</feature>
<dbReference type="GeneID" id="4908857"/>
<accession>A3MT16</accession>
<evidence type="ECO:0000256" key="1">
    <source>
        <dbReference type="ARBA" id="ARBA00004141"/>
    </source>
</evidence>
<dbReference type="PANTHER" id="PTHR23508:SF10">
    <property type="entry name" value="CARBOXYLIC ACID TRANSPORTER PROTEIN HOMOLOG"/>
    <property type="match status" value="1"/>
</dbReference>
<dbReference type="InterPro" id="IPR036259">
    <property type="entry name" value="MFS_trans_sf"/>
</dbReference>
<feature type="transmembrane region" description="Helical" evidence="5">
    <location>
        <begin position="136"/>
        <end position="158"/>
    </location>
</feature>
<feature type="transmembrane region" description="Helical" evidence="5">
    <location>
        <begin position="72"/>
        <end position="93"/>
    </location>
</feature>
<feature type="domain" description="Major facilitator superfamily (MFS) profile" evidence="6">
    <location>
        <begin position="1"/>
        <end position="418"/>
    </location>
</feature>
<evidence type="ECO:0000313" key="8">
    <source>
        <dbReference type="Proteomes" id="UP000001431"/>
    </source>
</evidence>
<evidence type="ECO:0000313" key="7">
    <source>
        <dbReference type="EMBL" id="ABO07783.1"/>
    </source>
</evidence>
<dbReference type="PROSITE" id="PS50850">
    <property type="entry name" value="MFS"/>
    <property type="match status" value="1"/>
</dbReference>
<gene>
    <name evidence="7" type="ordered locus">Pcal_0348</name>
</gene>
<evidence type="ECO:0000259" key="6">
    <source>
        <dbReference type="PROSITE" id="PS50850"/>
    </source>
</evidence>
<feature type="transmembrane region" description="Helical" evidence="5">
    <location>
        <begin position="99"/>
        <end position="124"/>
    </location>
</feature>
<feature type="transmembrane region" description="Helical" evidence="5">
    <location>
        <begin position="386"/>
        <end position="409"/>
    </location>
</feature>
<evidence type="ECO:0000256" key="5">
    <source>
        <dbReference type="SAM" id="Phobius"/>
    </source>
</evidence>
<feature type="transmembrane region" description="Helical" evidence="5">
    <location>
        <begin position="302"/>
        <end position="320"/>
    </location>
</feature>
<feature type="transmembrane region" description="Helical" evidence="5">
    <location>
        <begin position="326"/>
        <end position="349"/>
    </location>
</feature>
<name>A3MT16_PYRCJ</name>
<dbReference type="InterPro" id="IPR020846">
    <property type="entry name" value="MFS_dom"/>
</dbReference>
<dbReference type="GO" id="GO:0005886">
    <property type="term" value="C:plasma membrane"/>
    <property type="evidence" value="ECO:0007669"/>
    <property type="project" value="TreeGrafter"/>
</dbReference>
<dbReference type="eggNOG" id="arCOG02792">
    <property type="taxonomic scope" value="Archaea"/>
</dbReference>
<feature type="transmembrane region" description="Helical" evidence="5">
    <location>
        <begin position="275"/>
        <end position="295"/>
    </location>
</feature>